<name>A0AAW1DCC9_9HEMI</name>
<feature type="transmembrane region" description="Helical" evidence="5">
    <location>
        <begin position="133"/>
        <end position="154"/>
    </location>
</feature>
<evidence type="ECO:0000256" key="2">
    <source>
        <dbReference type="ARBA" id="ARBA00022692"/>
    </source>
</evidence>
<dbReference type="Pfam" id="PF03530">
    <property type="entry name" value="SK_channel"/>
    <property type="match status" value="1"/>
</dbReference>
<reference evidence="6 7" key="1">
    <citation type="submission" date="2022-12" db="EMBL/GenBank/DDBJ databases">
        <title>Chromosome-level genome assembly of true bugs.</title>
        <authorList>
            <person name="Ma L."/>
            <person name="Li H."/>
        </authorList>
    </citation>
    <scope>NUCLEOTIDE SEQUENCE [LARGE SCALE GENOMIC DNA]</scope>
    <source>
        <strain evidence="6">Lab_2022b</strain>
    </source>
</reference>
<evidence type="ECO:0000256" key="5">
    <source>
        <dbReference type="SAM" id="Phobius"/>
    </source>
</evidence>
<protein>
    <submittedName>
        <fullName evidence="6">Uncharacterized protein</fullName>
    </submittedName>
</protein>
<keyword evidence="2 5" id="KW-0812">Transmembrane</keyword>
<keyword evidence="7" id="KW-1185">Reference proteome</keyword>
<sequence>MELTLVYQPSLYIGLTLLEGYFTNVSIKYLTYIFNIVTGICYIFGGWIADSYLGKFIVFFVSVFIHTVCAISLLITVLMGTPDLNVENKNMMLLFGYLLYSITRIGYGCRSPLLSEQFDMPQEKENLTVYYTYQFWLFNLSKCVCHVLISYVFFNPVICSKTTCYAIIYTLAILVNNIYLGVIIYYRRLFKPVTIKRKAVEHSFIVLYHAALAKLFYKHSSKNSIKKNAFDLIENEENREYVANTKTALDALSVVCPCIGFYAGREYLINLWQVLAKKMDVDLILFSIDTPEIRIIKNIITLILIPASVKLISPLLHKFGLIFTSITNVAMSFLLIVACLLLSTYCQFQFKNSKWKPLKNDEISFTFFNGLTNNCVIMSNKNIINNIIINSFDMKDLRIKYEGNSPITEIIIKCNNEEWKDFNADKGGEAFSYLIAAKRNNKFKVFKHTITEYYQENFQPRLLFYCGIFPKCPLGEIELIYLKTNAVVMATTPKPSDISIIDIQTVGFYKLNVAGEYFQLFMIDNCADDWRIAMTWQRISQISTELIICAIHPIPGHYYFLWITKLANKGGDIGMRWVPYDVALSLPMFLRLYLICRVMLLHSKLFTDASSRSIGALNRINFNTRFVLKTLMTICPGTVLLVFMVSLWIIASWTLRQCER</sequence>
<comment type="subcellular location">
    <subcellularLocation>
        <location evidence="1">Membrane</location>
        <topology evidence="1">Multi-pass membrane protein</topology>
    </subcellularLocation>
</comment>
<dbReference type="InterPro" id="IPR036259">
    <property type="entry name" value="MFS_trans_sf"/>
</dbReference>
<feature type="transmembrane region" description="Helical" evidence="5">
    <location>
        <begin position="295"/>
        <end position="313"/>
    </location>
</feature>
<proteinExistence type="predicted"/>
<feature type="transmembrane region" description="Helical" evidence="5">
    <location>
        <begin position="29"/>
        <end position="49"/>
    </location>
</feature>
<feature type="transmembrane region" description="Helical" evidence="5">
    <location>
        <begin position="91"/>
        <end position="113"/>
    </location>
</feature>
<evidence type="ECO:0000256" key="3">
    <source>
        <dbReference type="ARBA" id="ARBA00022989"/>
    </source>
</evidence>
<keyword evidence="3 5" id="KW-1133">Transmembrane helix</keyword>
<dbReference type="PANTHER" id="PTHR10153">
    <property type="entry name" value="SMALL CONDUCTANCE CALCIUM-ACTIVATED POTASSIUM CHANNEL"/>
    <property type="match status" value="1"/>
</dbReference>
<evidence type="ECO:0000313" key="7">
    <source>
        <dbReference type="Proteomes" id="UP001461498"/>
    </source>
</evidence>
<dbReference type="GO" id="GO:0016286">
    <property type="term" value="F:small conductance calcium-activated potassium channel activity"/>
    <property type="evidence" value="ECO:0007669"/>
    <property type="project" value="InterPro"/>
</dbReference>
<evidence type="ECO:0000313" key="6">
    <source>
        <dbReference type="EMBL" id="KAK9506667.1"/>
    </source>
</evidence>
<gene>
    <name evidence="6" type="ORF">O3M35_008559</name>
</gene>
<evidence type="ECO:0000256" key="4">
    <source>
        <dbReference type="ARBA" id="ARBA00023136"/>
    </source>
</evidence>
<feature type="transmembrane region" description="Helical" evidence="5">
    <location>
        <begin position="626"/>
        <end position="651"/>
    </location>
</feature>
<organism evidence="6 7">
    <name type="scientific">Rhynocoris fuscipes</name>
    <dbReference type="NCBI Taxonomy" id="488301"/>
    <lineage>
        <taxon>Eukaryota</taxon>
        <taxon>Metazoa</taxon>
        <taxon>Ecdysozoa</taxon>
        <taxon>Arthropoda</taxon>
        <taxon>Hexapoda</taxon>
        <taxon>Insecta</taxon>
        <taxon>Pterygota</taxon>
        <taxon>Neoptera</taxon>
        <taxon>Paraneoptera</taxon>
        <taxon>Hemiptera</taxon>
        <taxon>Heteroptera</taxon>
        <taxon>Panheteroptera</taxon>
        <taxon>Cimicomorpha</taxon>
        <taxon>Reduviidae</taxon>
        <taxon>Harpactorinae</taxon>
        <taxon>Harpactorini</taxon>
        <taxon>Rhynocoris</taxon>
    </lineage>
</organism>
<dbReference type="InterPro" id="IPR000109">
    <property type="entry name" value="POT_fam"/>
</dbReference>
<keyword evidence="4 5" id="KW-0472">Membrane</keyword>
<feature type="transmembrane region" description="Helical" evidence="5">
    <location>
        <begin position="542"/>
        <end position="562"/>
    </location>
</feature>
<dbReference type="InterPro" id="IPR015449">
    <property type="entry name" value="K_chnl_Ca-activ_SK"/>
</dbReference>
<accession>A0AAW1DCC9</accession>
<dbReference type="EMBL" id="JAPXFL010000005">
    <property type="protein sequence ID" value="KAK9506667.1"/>
    <property type="molecule type" value="Genomic_DNA"/>
</dbReference>
<feature type="transmembrane region" description="Helical" evidence="5">
    <location>
        <begin position="582"/>
        <end position="605"/>
    </location>
</feature>
<feature type="transmembrane region" description="Helical" evidence="5">
    <location>
        <begin position="55"/>
        <end position="79"/>
    </location>
</feature>
<dbReference type="GO" id="GO:0016020">
    <property type="term" value="C:membrane"/>
    <property type="evidence" value="ECO:0007669"/>
    <property type="project" value="UniProtKB-SubCell"/>
</dbReference>
<evidence type="ECO:0000256" key="1">
    <source>
        <dbReference type="ARBA" id="ARBA00004141"/>
    </source>
</evidence>
<feature type="transmembrane region" description="Helical" evidence="5">
    <location>
        <begin position="319"/>
        <end position="346"/>
    </location>
</feature>
<feature type="transmembrane region" description="Helical" evidence="5">
    <location>
        <begin position="166"/>
        <end position="187"/>
    </location>
</feature>
<dbReference type="Gene3D" id="1.20.1250.20">
    <property type="entry name" value="MFS general substrate transporter like domains"/>
    <property type="match status" value="1"/>
</dbReference>
<dbReference type="Pfam" id="PF00854">
    <property type="entry name" value="PTR2"/>
    <property type="match status" value="1"/>
</dbReference>
<dbReference type="Proteomes" id="UP001461498">
    <property type="component" value="Unassembled WGS sequence"/>
</dbReference>
<dbReference type="AlphaFoldDB" id="A0AAW1DCC9"/>
<comment type="caution">
    <text evidence="6">The sequence shown here is derived from an EMBL/GenBank/DDBJ whole genome shotgun (WGS) entry which is preliminary data.</text>
</comment>